<dbReference type="Pfam" id="PF00512">
    <property type="entry name" value="HisKA"/>
    <property type="match status" value="1"/>
</dbReference>
<evidence type="ECO:0000256" key="8">
    <source>
        <dbReference type="SAM" id="Coils"/>
    </source>
</evidence>
<dbReference type="InterPro" id="IPR003661">
    <property type="entry name" value="HisK_dim/P_dom"/>
</dbReference>
<evidence type="ECO:0000256" key="5">
    <source>
        <dbReference type="ARBA" id="ARBA00022777"/>
    </source>
</evidence>
<gene>
    <name evidence="10" type="ORF">G7B40_037050</name>
</gene>
<evidence type="ECO:0000259" key="9">
    <source>
        <dbReference type="PROSITE" id="PS50109"/>
    </source>
</evidence>
<dbReference type="SUPFAM" id="SSF55874">
    <property type="entry name" value="ATPase domain of HSP90 chaperone/DNA topoisomerase II/histidine kinase"/>
    <property type="match status" value="1"/>
</dbReference>
<dbReference type="CDD" id="cd00075">
    <property type="entry name" value="HATPase"/>
    <property type="match status" value="1"/>
</dbReference>
<comment type="catalytic activity">
    <reaction evidence="1">
        <text>ATP + protein L-histidine = ADP + protein N-phospho-L-histidine.</text>
        <dbReference type="EC" id="2.7.13.3"/>
    </reaction>
</comment>
<keyword evidence="8" id="KW-0175">Coiled coil</keyword>
<evidence type="ECO:0000256" key="4">
    <source>
        <dbReference type="ARBA" id="ARBA00022679"/>
    </source>
</evidence>
<dbReference type="InterPro" id="IPR005467">
    <property type="entry name" value="His_kinase_dom"/>
</dbReference>
<dbReference type="PROSITE" id="PS50109">
    <property type="entry name" value="HIS_KIN"/>
    <property type="match status" value="1"/>
</dbReference>
<dbReference type="RefSeq" id="WP_208341871.1">
    <property type="nucleotide sequence ID" value="NZ_CAWQFN010000036.1"/>
</dbReference>
<comment type="caution">
    <text evidence="10">The sequence shown here is derived from an EMBL/GenBank/DDBJ whole genome shotgun (WGS) entry which is preliminary data.</text>
</comment>
<dbReference type="SUPFAM" id="SSF47384">
    <property type="entry name" value="Homodimeric domain of signal transducing histidine kinase"/>
    <property type="match status" value="1"/>
</dbReference>
<evidence type="ECO:0000256" key="1">
    <source>
        <dbReference type="ARBA" id="ARBA00000085"/>
    </source>
</evidence>
<evidence type="ECO:0000256" key="2">
    <source>
        <dbReference type="ARBA" id="ARBA00012438"/>
    </source>
</evidence>
<protein>
    <recommendedName>
        <fullName evidence="2">histidine kinase</fullName>
        <ecNumber evidence="2">2.7.13.3</ecNumber>
    </recommendedName>
</protein>
<dbReference type="FunFam" id="3.30.565.10:FF:000006">
    <property type="entry name" value="Sensor histidine kinase WalK"/>
    <property type="match status" value="1"/>
</dbReference>
<keyword evidence="5 10" id="KW-0418">Kinase</keyword>
<evidence type="ECO:0000256" key="3">
    <source>
        <dbReference type="ARBA" id="ARBA00022553"/>
    </source>
</evidence>
<evidence type="ECO:0000313" key="10">
    <source>
        <dbReference type="EMBL" id="MDR9900119.1"/>
    </source>
</evidence>
<dbReference type="InterPro" id="IPR036890">
    <property type="entry name" value="HATPase_C_sf"/>
</dbReference>
<evidence type="ECO:0000256" key="6">
    <source>
        <dbReference type="ARBA" id="ARBA00023012"/>
    </source>
</evidence>
<dbReference type="Gene3D" id="3.30.565.10">
    <property type="entry name" value="Histidine kinase-like ATPase, C-terminal domain"/>
    <property type="match status" value="1"/>
</dbReference>
<evidence type="ECO:0000256" key="7">
    <source>
        <dbReference type="ARBA" id="ARBA00055745"/>
    </source>
</evidence>
<reference evidence="11" key="1">
    <citation type="journal article" date="2021" name="Science">
        <title>Hunting the eagle killer: A cyanobacterial neurotoxin causes vacuolar myelinopathy.</title>
        <authorList>
            <person name="Breinlinger S."/>
            <person name="Phillips T.J."/>
            <person name="Haram B.N."/>
            <person name="Mares J."/>
            <person name="Martinez Yerena J.A."/>
            <person name="Hrouzek P."/>
            <person name="Sobotka R."/>
            <person name="Henderson W.M."/>
            <person name="Schmieder P."/>
            <person name="Williams S.M."/>
            <person name="Lauderdale J.D."/>
            <person name="Wilde H.D."/>
            <person name="Gerrin W."/>
            <person name="Kust A."/>
            <person name="Washington J.W."/>
            <person name="Wagner C."/>
            <person name="Geier B."/>
            <person name="Liebeke M."/>
            <person name="Enke H."/>
            <person name="Niedermeyer T.H.J."/>
            <person name="Wilde S.B."/>
        </authorList>
    </citation>
    <scope>NUCLEOTIDE SEQUENCE [LARGE SCALE GENOMIC DNA]</scope>
    <source>
        <strain evidence="11">Thurmond2011</strain>
    </source>
</reference>
<dbReference type="GO" id="GO:0000155">
    <property type="term" value="F:phosphorelay sensor kinase activity"/>
    <property type="evidence" value="ECO:0007669"/>
    <property type="project" value="InterPro"/>
</dbReference>
<dbReference type="InterPro" id="IPR003594">
    <property type="entry name" value="HATPase_dom"/>
</dbReference>
<feature type="coiled-coil region" evidence="8">
    <location>
        <begin position="58"/>
        <end position="99"/>
    </location>
</feature>
<dbReference type="EC" id="2.7.13.3" evidence="2"/>
<evidence type="ECO:0000313" key="11">
    <source>
        <dbReference type="Proteomes" id="UP000667802"/>
    </source>
</evidence>
<dbReference type="Proteomes" id="UP000667802">
    <property type="component" value="Unassembled WGS sequence"/>
</dbReference>
<dbReference type="InterPro" id="IPR004358">
    <property type="entry name" value="Sig_transdc_His_kin-like_C"/>
</dbReference>
<dbReference type="SMART" id="SM00388">
    <property type="entry name" value="HisKA"/>
    <property type="match status" value="1"/>
</dbReference>
<dbReference type="CDD" id="cd00082">
    <property type="entry name" value="HisKA"/>
    <property type="match status" value="1"/>
</dbReference>
<dbReference type="InterPro" id="IPR050736">
    <property type="entry name" value="Sensor_HK_Regulatory"/>
</dbReference>
<sequence length="335" mass="38389">MKLDTFTQEIEDMWSRVAVLQNKTETQKMQPQQLEIFAQVFEELSKTTEELYVAHEQLKELTLLLEEQNQLLNTAYQEAEVQRQKVEAERQHYQQLLEQDLHQGRLKEKSLKKLTSRIVSITSHEFRTPLTIILSSAEMLEYYRHKWSDSKQLTHIHRIQNAANQMNQLFNNILTLSNIEANKLEFKPVSLDLVQFCSDLVEELLFGDNNQHTIAFNTDSQCILGNFDPQLLRHILYNLLSDALKYSPICSTIEFTLSSFQSKAAFEISDFGIGIPSKDLPYIFEPFYRASNATNISGSGLGMTIVKEAVNLHGGEIHVRSSIEGGTTFSVTLPL</sequence>
<comment type="function">
    <text evidence="7">Photoreceptor which exists in two forms that are reversibly interconvertible by light: the R form that absorbs maximally in the red region of the spectrum and the FR form that absorbs maximally in the far-red region.</text>
</comment>
<dbReference type="InterPro" id="IPR036097">
    <property type="entry name" value="HisK_dim/P_sf"/>
</dbReference>
<dbReference type="AlphaFoldDB" id="A0AAP5IF66"/>
<keyword evidence="6" id="KW-0902">Two-component regulatory system</keyword>
<dbReference type="EMBL" id="JAALHA020000030">
    <property type="protein sequence ID" value="MDR9900119.1"/>
    <property type="molecule type" value="Genomic_DNA"/>
</dbReference>
<accession>A0AAP5IF66</accession>
<dbReference type="PANTHER" id="PTHR43711">
    <property type="entry name" value="TWO-COMPONENT HISTIDINE KINASE"/>
    <property type="match status" value="1"/>
</dbReference>
<dbReference type="SMART" id="SM00387">
    <property type="entry name" value="HATPase_c"/>
    <property type="match status" value="1"/>
</dbReference>
<name>A0AAP5IF66_9CYAN</name>
<proteinExistence type="predicted"/>
<keyword evidence="3" id="KW-0597">Phosphoprotein</keyword>
<dbReference type="PRINTS" id="PR00344">
    <property type="entry name" value="BCTRLSENSOR"/>
</dbReference>
<dbReference type="Pfam" id="PF02518">
    <property type="entry name" value="HATPase_c"/>
    <property type="match status" value="1"/>
</dbReference>
<dbReference type="Gene3D" id="1.10.287.130">
    <property type="match status" value="1"/>
</dbReference>
<feature type="domain" description="Histidine kinase" evidence="9">
    <location>
        <begin position="121"/>
        <end position="335"/>
    </location>
</feature>
<organism evidence="10 11">
    <name type="scientific">Aetokthonos hydrillicola Thurmond2011</name>
    <dbReference type="NCBI Taxonomy" id="2712845"/>
    <lineage>
        <taxon>Bacteria</taxon>
        <taxon>Bacillati</taxon>
        <taxon>Cyanobacteriota</taxon>
        <taxon>Cyanophyceae</taxon>
        <taxon>Nostocales</taxon>
        <taxon>Hapalosiphonaceae</taxon>
        <taxon>Aetokthonos</taxon>
    </lineage>
</organism>
<keyword evidence="11" id="KW-1185">Reference proteome</keyword>
<keyword evidence="4" id="KW-0808">Transferase</keyword>
<dbReference type="PANTHER" id="PTHR43711:SF26">
    <property type="entry name" value="SENSOR HISTIDINE KINASE RCSC"/>
    <property type="match status" value="1"/>
</dbReference>